<keyword evidence="1" id="KW-1133">Transmembrane helix</keyword>
<reference evidence="2 3" key="1">
    <citation type="submission" date="2018-10" db="EMBL/GenBank/DDBJ databases">
        <title>Genomic Encyclopedia of Archaeal and Bacterial Type Strains, Phase II (KMG-II): from individual species to whole genera.</title>
        <authorList>
            <person name="Goeker M."/>
        </authorList>
    </citation>
    <scope>NUCLEOTIDE SEQUENCE [LARGE SCALE GENOMIC DNA]</scope>
    <source>
        <strain evidence="2 3">ATCC 29870</strain>
    </source>
</reference>
<proteinExistence type="predicted"/>
<evidence type="ECO:0000313" key="3">
    <source>
        <dbReference type="Proteomes" id="UP000267246"/>
    </source>
</evidence>
<feature type="transmembrane region" description="Helical" evidence="1">
    <location>
        <begin position="86"/>
        <end position="108"/>
    </location>
</feature>
<comment type="caution">
    <text evidence="2">The sequence shown here is derived from an EMBL/GenBank/DDBJ whole genome shotgun (WGS) entry which is preliminary data.</text>
</comment>
<evidence type="ECO:0000313" key="2">
    <source>
        <dbReference type="EMBL" id="RMA78603.1"/>
    </source>
</evidence>
<gene>
    <name evidence="2" type="ORF">JN00_0244</name>
</gene>
<protein>
    <submittedName>
        <fullName evidence="2">Uncharacterized protein</fullName>
    </submittedName>
</protein>
<sequence length="160" mass="18838">MNKKIKIIIIHTSILLSLLFLVLLTTFWKLAEDIVILKPYSPGQPFTYYLETTMGALNFVFLVFIVFLSIFIIIELETIPNFKKYRIWYLTLSSLSLLLFIVFISLFIKSLLITYAYLNLLYSVLRIVISIIFVSFISCFIYQLKKKTLFTFFKISELNL</sequence>
<dbReference type="AlphaFoldDB" id="A0A3M0A0S1"/>
<evidence type="ECO:0000256" key="1">
    <source>
        <dbReference type="SAM" id="Phobius"/>
    </source>
</evidence>
<feature type="transmembrane region" description="Helical" evidence="1">
    <location>
        <begin position="7"/>
        <end position="28"/>
    </location>
</feature>
<organism evidence="2 3">
    <name type="scientific">Metamycoplasma subdolum</name>
    <dbReference type="NCBI Taxonomy" id="92407"/>
    <lineage>
        <taxon>Bacteria</taxon>
        <taxon>Bacillati</taxon>
        <taxon>Mycoplasmatota</taxon>
        <taxon>Mycoplasmoidales</taxon>
        <taxon>Metamycoplasmataceae</taxon>
        <taxon>Metamycoplasma</taxon>
    </lineage>
</organism>
<dbReference type="Proteomes" id="UP000267246">
    <property type="component" value="Unassembled WGS sequence"/>
</dbReference>
<feature type="transmembrane region" description="Helical" evidence="1">
    <location>
        <begin position="120"/>
        <end position="144"/>
    </location>
</feature>
<accession>A0A3M0A0S1</accession>
<keyword evidence="3" id="KW-1185">Reference proteome</keyword>
<dbReference type="EMBL" id="REFI01000006">
    <property type="protein sequence ID" value="RMA78603.1"/>
    <property type="molecule type" value="Genomic_DNA"/>
</dbReference>
<feature type="transmembrane region" description="Helical" evidence="1">
    <location>
        <begin position="48"/>
        <end position="74"/>
    </location>
</feature>
<keyword evidence="1" id="KW-0472">Membrane</keyword>
<name>A0A3M0A0S1_9BACT</name>
<keyword evidence="1" id="KW-0812">Transmembrane</keyword>